<proteinExistence type="predicted"/>
<reference evidence="1" key="1">
    <citation type="submission" date="2021-08" db="EMBL/GenBank/DDBJ databases">
        <authorList>
            <person name="Misof B."/>
            <person name="Oliver O."/>
            <person name="Podsiadlowski L."/>
            <person name="Donath A."/>
            <person name="Peters R."/>
            <person name="Mayer C."/>
            <person name="Rust J."/>
            <person name="Gunkel S."/>
            <person name="Lesny P."/>
            <person name="Martin S."/>
            <person name="Oeyen J.P."/>
            <person name="Petersen M."/>
            <person name="Panagiotis P."/>
            <person name="Wilbrandt J."/>
            <person name="Tanja T."/>
        </authorList>
    </citation>
    <scope>NUCLEOTIDE SEQUENCE</scope>
    <source>
        <strain evidence="1">GBR_01_08_01A</strain>
        <tissue evidence="1">Thorax + abdomen</tissue>
    </source>
</reference>
<dbReference type="Proteomes" id="UP001258017">
    <property type="component" value="Unassembled WGS sequence"/>
</dbReference>
<sequence>MIAVAATIAHQLQNTSIIYRNRALSPNKILVDLKSKLQIAAKKSVIEFSVGAVSLDDYRPVNEKIQIMRETLRRLNARVLMLKIKRDTKSSDEMPTESIEDTYQRLQEDTARTIINNNAIKQCLLSSAIGDVMSNKTHVDINEKMYDHLKKLFMLNDAILSTQYSIQTALQKQLDLKIQCQKEIFNYHKFLKEQDEQRKQKLQKTNPKIAKNKEKMMKDIRKINIIKKLITNLIATSGKLLEEEPLLLEMLEKHAQLINEETIIRLTETDNKNEA</sequence>
<comment type="caution">
    <text evidence="1">The sequence shown here is derived from an EMBL/GenBank/DDBJ whole genome shotgun (WGS) entry which is preliminary data.</text>
</comment>
<evidence type="ECO:0000313" key="2">
    <source>
        <dbReference type="Proteomes" id="UP001258017"/>
    </source>
</evidence>
<accession>A0AAD9R950</accession>
<organism evidence="1 2">
    <name type="scientific">Odynerus spinipes</name>
    <dbReference type="NCBI Taxonomy" id="1348599"/>
    <lineage>
        <taxon>Eukaryota</taxon>
        <taxon>Metazoa</taxon>
        <taxon>Ecdysozoa</taxon>
        <taxon>Arthropoda</taxon>
        <taxon>Hexapoda</taxon>
        <taxon>Insecta</taxon>
        <taxon>Pterygota</taxon>
        <taxon>Neoptera</taxon>
        <taxon>Endopterygota</taxon>
        <taxon>Hymenoptera</taxon>
        <taxon>Apocrita</taxon>
        <taxon>Aculeata</taxon>
        <taxon>Vespoidea</taxon>
        <taxon>Vespidae</taxon>
        <taxon>Eumeninae</taxon>
        <taxon>Odynerus</taxon>
    </lineage>
</organism>
<dbReference type="AlphaFoldDB" id="A0AAD9R950"/>
<dbReference type="EMBL" id="JAIFRP010004416">
    <property type="protein sequence ID" value="KAK2575414.1"/>
    <property type="molecule type" value="Genomic_DNA"/>
</dbReference>
<reference evidence="1" key="2">
    <citation type="journal article" date="2023" name="Commun. Biol.">
        <title>Intrasexual cuticular hydrocarbon dimorphism in a wasp sheds light on hydrocarbon biosynthesis genes in Hymenoptera.</title>
        <authorList>
            <person name="Moris V.C."/>
            <person name="Podsiadlowski L."/>
            <person name="Martin S."/>
            <person name="Oeyen J.P."/>
            <person name="Donath A."/>
            <person name="Petersen M."/>
            <person name="Wilbrandt J."/>
            <person name="Misof B."/>
            <person name="Liedtke D."/>
            <person name="Thamm M."/>
            <person name="Scheiner R."/>
            <person name="Schmitt T."/>
            <person name="Niehuis O."/>
        </authorList>
    </citation>
    <scope>NUCLEOTIDE SEQUENCE</scope>
    <source>
        <strain evidence="1">GBR_01_08_01A</strain>
    </source>
</reference>
<evidence type="ECO:0000313" key="1">
    <source>
        <dbReference type="EMBL" id="KAK2575414.1"/>
    </source>
</evidence>
<gene>
    <name evidence="1" type="ORF">KPH14_008327</name>
</gene>
<name>A0AAD9R950_9HYME</name>
<keyword evidence="2" id="KW-1185">Reference proteome</keyword>
<protein>
    <submittedName>
        <fullName evidence="1">Uncharacterized protein</fullName>
    </submittedName>
</protein>